<feature type="domain" description="Transglutaminase-like" evidence="1">
    <location>
        <begin position="177"/>
        <end position="247"/>
    </location>
</feature>
<dbReference type="HOGENOM" id="CLU_008973_0_0_6"/>
<dbReference type="EMBL" id="CP001339">
    <property type="protein sequence ID" value="ACL72104.1"/>
    <property type="molecule type" value="Genomic_DNA"/>
</dbReference>
<dbReference type="SMART" id="SM00460">
    <property type="entry name" value="TGc"/>
    <property type="match status" value="1"/>
</dbReference>
<dbReference type="Pfam" id="PF08379">
    <property type="entry name" value="Bact_transglu_N"/>
    <property type="match status" value="1"/>
</dbReference>
<keyword evidence="3" id="KW-1185">Reference proteome</keyword>
<sequence length="293" mass="32771">MRYRIRHVTEYSYPETVSLCHNEARLNPRSTTRQRCVQASVSCEPGAAYRSEREDFFGNRVSFLTIEQPHILLRVVAESLVEVLPEIGQLDLGRDTPWDEARQRLDTELSEAMLEARPYRLESPRIPTLEDLADYARPSFGPGRPLGEAVADLMARIHGDFEYDPGFTTVSTPLETVLEHRKGVCQDFAHLAIGCLRAMGLAARYVSGYLETRPPPGQEKLQGADASHAWFSVFDPERGWLDFDPTNNLVPMDRHITLAWGRDYTDVAPLKGVLFGGGESHGLSVAVDVTAES</sequence>
<dbReference type="InterPro" id="IPR013589">
    <property type="entry name" value="Bac_transglu_N"/>
</dbReference>
<dbReference type="SUPFAM" id="SSF54001">
    <property type="entry name" value="Cysteine proteinases"/>
    <property type="match status" value="1"/>
</dbReference>
<dbReference type="OrthoDB" id="9804872at2"/>
<dbReference type="InterPro" id="IPR038765">
    <property type="entry name" value="Papain-like_cys_pep_sf"/>
</dbReference>
<dbReference type="RefSeq" id="WP_012637588.1">
    <property type="nucleotide sequence ID" value="NC_011901.1"/>
</dbReference>
<dbReference type="PANTHER" id="PTHR33490:SF7">
    <property type="entry name" value="BLR2979 PROTEIN"/>
    <property type="match status" value="1"/>
</dbReference>
<protein>
    <submittedName>
        <fullName evidence="2">Transglutaminase domain protein</fullName>
    </submittedName>
</protein>
<name>B8GP15_THISH</name>
<gene>
    <name evidence="2" type="ordered locus">Tgr7_1016</name>
</gene>
<evidence type="ECO:0000313" key="3">
    <source>
        <dbReference type="Proteomes" id="UP000002383"/>
    </source>
</evidence>
<proteinExistence type="predicted"/>
<dbReference type="InterPro" id="IPR002931">
    <property type="entry name" value="Transglutaminase-like"/>
</dbReference>
<organism evidence="2 3">
    <name type="scientific">Thioalkalivibrio sulfidiphilus (strain HL-EbGR7)</name>
    <dbReference type="NCBI Taxonomy" id="396588"/>
    <lineage>
        <taxon>Bacteria</taxon>
        <taxon>Pseudomonadati</taxon>
        <taxon>Pseudomonadota</taxon>
        <taxon>Gammaproteobacteria</taxon>
        <taxon>Chromatiales</taxon>
        <taxon>Ectothiorhodospiraceae</taxon>
        <taxon>Thioalkalivibrio</taxon>
    </lineage>
</organism>
<dbReference type="eggNOG" id="COG1305">
    <property type="taxonomic scope" value="Bacteria"/>
</dbReference>
<accession>B8GP15</accession>
<evidence type="ECO:0000313" key="2">
    <source>
        <dbReference type="EMBL" id="ACL72104.1"/>
    </source>
</evidence>
<dbReference type="Pfam" id="PF01841">
    <property type="entry name" value="Transglut_core"/>
    <property type="match status" value="1"/>
</dbReference>
<dbReference type="STRING" id="396588.Tgr7_1016"/>
<reference evidence="2 3" key="1">
    <citation type="journal article" date="2011" name="Stand. Genomic Sci.">
        <title>Complete genome sequence of 'Thioalkalivibrio sulfidophilus' HL-EbGr7.</title>
        <authorList>
            <person name="Muyzer G."/>
            <person name="Sorokin D.Y."/>
            <person name="Mavromatis K."/>
            <person name="Lapidus A."/>
            <person name="Clum A."/>
            <person name="Ivanova N."/>
            <person name="Pati A."/>
            <person name="d'Haeseleer P."/>
            <person name="Woyke T."/>
            <person name="Kyrpides N.C."/>
        </authorList>
    </citation>
    <scope>NUCLEOTIDE SEQUENCE [LARGE SCALE GENOMIC DNA]</scope>
    <source>
        <strain evidence="2 3">HL-EbGR7</strain>
    </source>
</reference>
<dbReference type="AlphaFoldDB" id="B8GP15"/>
<dbReference type="KEGG" id="tgr:Tgr7_1016"/>
<dbReference type="Proteomes" id="UP000002383">
    <property type="component" value="Chromosome"/>
</dbReference>
<dbReference type="PANTHER" id="PTHR33490">
    <property type="entry name" value="BLR5614 PROTEIN-RELATED"/>
    <property type="match status" value="1"/>
</dbReference>
<evidence type="ECO:0000259" key="1">
    <source>
        <dbReference type="SMART" id="SM00460"/>
    </source>
</evidence>
<dbReference type="Gene3D" id="3.10.620.30">
    <property type="match status" value="1"/>
</dbReference>